<accession>A0AAX4P9M4</accession>
<gene>
    <name evidence="5" type="ORF">HKI87_06g42590</name>
</gene>
<proteinExistence type="inferred from homology"/>
<evidence type="ECO:0000256" key="1">
    <source>
        <dbReference type="ARBA" id="ARBA00010834"/>
    </source>
</evidence>
<feature type="region of interest" description="Disordered" evidence="4">
    <location>
        <begin position="79"/>
        <end position="134"/>
    </location>
</feature>
<dbReference type="GO" id="GO:1990904">
    <property type="term" value="C:ribonucleoprotein complex"/>
    <property type="evidence" value="ECO:0007669"/>
    <property type="project" value="UniProtKB-KW"/>
</dbReference>
<evidence type="ECO:0000313" key="5">
    <source>
        <dbReference type="EMBL" id="WZN62717.1"/>
    </source>
</evidence>
<reference evidence="5 6" key="1">
    <citation type="submission" date="2024-03" db="EMBL/GenBank/DDBJ databases">
        <title>Complete genome sequence of the green alga Chloropicon roscoffensis RCC1871.</title>
        <authorList>
            <person name="Lemieux C."/>
            <person name="Pombert J.-F."/>
            <person name="Otis C."/>
            <person name="Turmel M."/>
        </authorList>
    </citation>
    <scope>NUCLEOTIDE SEQUENCE [LARGE SCALE GENOMIC DNA]</scope>
    <source>
        <strain evidence="5 6">RCC1871</strain>
    </source>
</reference>
<dbReference type="GO" id="GO:0009536">
    <property type="term" value="C:plastid"/>
    <property type="evidence" value="ECO:0007669"/>
    <property type="project" value="TreeGrafter"/>
</dbReference>
<dbReference type="GO" id="GO:0005840">
    <property type="term" value="C:ribosome"/>
    <property type="evidence" value="ECO:0007669"/>
    <property type="project" value="UniProtKB-KW"/>
</dbReference>
<keyword evidence="6" id="KW-1185">Reference proteome</keyword>
<evidence type="ECO:0000256" key="2">
    <source>
        <dbReference type="ARBA" id="ARBA00022980"/>
    </source>
</evidence>
<evidence type="ECO:0000313" key="6">
    <source>
        <dbReference type="Proteomes" id="UP001472866"/>
    </source>
</evidence>
<dbReference type="EMBL" id="CP151506">
    <property type="protein sequence ID" value="WZN62717.1"/>
    <property type="molecule type" value="Genomic_DNA"/>
</dbReference>
<feature type="compositionally biased region" description="Basic residues" evidence="4">
    <location>
        <begin position="88"/>
        <end position="108"/>
    </location>
</feature>
<comment type="similarity">
    <text evidence="1">Belongs to the bacterial ribosomal protein bTHX family.</text>
</comment>
<evidence type="ECO:0000256" key="3">
    <source>
        <dbReference type="ARBA" id="ARBA00023274"/>
    </source>
</evidence>
<keyword evidence="2 5" id="KW-0689">Ribosomal protein</keyword>
<feature type="compositionally biased region" description="Basic and acidic residues" evidence="4">
    <location>
        <begin position="124"/>
        <end position="134"/>
    </location>
</feature>
<dbReference type="NCBIfam" id="TIGR04560">
    <property type="entry name" value="ribo_THX"/>
    <property type="match status" value="1"/>
</dbReference>
<sequence length="134" mass="14363">MNGQICNLGWLSGFQRGIESKTMATLPAWGAVPLAQGMAKSLAETGIRAAGSTTVVGSLSSLMPEWLASSMASGENWLLMGRGDPKTKKGKIFRKSNGKARPTMKKRRKDSEKVAPSVAPPLPEEFRRPFGDTA</sequence>
<keyword evidence="3" id="KW-0687">Ribonucleoprotein</keyword>
<name>A0AAX4P9M4_9CHLO</name>
<dbReference type="Pfam" id="PF17067">
    <property type="entry name" value="RPS31"/>
    <property type="match status" value="1"/>
</dbReference>
<evidence type="ECO:0000256" key="4">
    <source>
        <dbReference type="SAM" id="MobiDB-lite"/>
    </source>
</evidence>
<organism evidence="5 6">
    <name type="scientific">Chloropicon roscoffensis</name>
    <dbReference type="NCBI Taxonomy" id="1461544"/>
    <lineage>
        <taxon>Eukaryota</taxon>
        <taxon>Viridiplantae</taxon>
        <taxon>Chlorophyta</taxon>
        <taxon>Chloropicophyceae</taxon>
        <taxon>Chloropicales</taxon>
        <taxon>Chloropicaceae</taxon>
        <taxon>Chloropicon</taxon>
    </lineage>
</organism>
<dbReference type="InterPro" id="IPR044695">
    <property type="entry name" value="Ribosomal_bTHXc/bTHXc_plant"/>
</dbReference>
<dbReference type="InterPro" id="IPR030826">
    <property type="entry name" value="Ribosomal_bTHX/bTHXc/bTHXm"/>
</dbReference>
<dbReference type="Proteomes" id="UP001472866">
    <property type="component" value="Chromosome 06"/>
</dbReference>
<dbReference type="PANTHER" id="PTHR34550">
    <property type="entry name" value="30S RIBOSOMAL PROTEIN S31, CHLOROPLASTIC"/>
    <property type="match status" value="1"/>
</dbReference>
<dbReference type="PANTHER" id="PTHR34550:SF3">
    <property type="entry name" value="SMALL RIBOSOMAL SUBUNIT PROTEIN BTHXM"/>
    <property type="match status" value="1"/>
</dbReference>
<protein>
    <submittedName>
        <fullName evidence="5">Ribosomal protein S31e</fullName>
    </submittedName>
</protein>
<dbReference type="AlphaFoldDB" id="A0AAX4P9M4"/>
<dbReference type="GO" id="GO:0032544">
    <property type="term" value="P:plastid translation"/>
    <property type="evidence" value="ECO:0007669"/>
    <property type="project" value="TreeGrafter"/>
</dbReference>